<keyword evidence="4" id="KW-1185">Reference proteome</keyword>
<keyword evidence="1" id="KW-0812">Transmembrane</keyword>
<dbReference type="Proteomes" id="UP001165343">
    <property type="component" value="Unassembled WGS sequence"/>
</dbReference>
<evidence type="ECO:0000313" key="3">
    <source>
        <dbReference type="EMBL" id="MCL6678413.1"/>
    </source>
</evidence>
<protein>
    <submittedName>
        <fullName evidence="3">TPM domain-containing protein</fullName>
    </submittedName>
</protein>
<gene>
    <name evidence="3" type="ORF">LZ519_03655</name>
</gene>
<name>A0ABT0RDU0_9SPHN</name>
<dbReference type="EMBL" id="JAMGBC010000001">
    <property type="protein sequence ID" value="MCL6678413.1"/>
    <property type="molecule type" value="Genomic_DNA"/>
</dbReference>
<keyword evidence="1" id="KW-0472">Membrane</keyword>
<dbReference type="RefSeq" id="WP_249868852.1">
    <property type="nucleotide sequence ID" value="NZ_JAMGBC010000001.1"/>
</dbReference>
<feature type="transmembrane region" description="Helical" evidence="1">
    <location>
        <begin position="173"/>
        <end position="192"/>
    </location>
</feature>
<accession>A0ABT0RDU0</accession>
<proteinExistence type="predicted"/>
<feature type="domain" description="TPM" evidence="2">
    <location>
        <begin position="19"/>
        <end position="144"/>
    </location>
</feature>
<keyword evidence="1" id="KW-1133">Transmembrane helix</keyword>
<organism evidence="3 4">
    <name type="scientific">Sphingomonas anseongensis</name>
    <dbReference type="NCBI Taxonomy" id="2908207"/>
    <lineage>
        <taxon>Bacteria</taxon>
        <taxon>Pseudomonadati</taxon>
        <taxon>Pseudomonadota</taxon>
        <taxon>Alphaproteobacteria</taxon>
        <taxon>Sphingomonadales</taxon>
        <taxon>Sphingomonadaceae</taxon>
        <taxon>Sphingomonas</taxon>
    </lineage>
</organism>
<evidence type="ECO:0000313" key="4">
    <source>
        <dbReference type="Proteomes" id="UP001165343"/>
    </source>
</evidence>
<reference evidence="3" key="1">
    <citation type="submission" date="2022-05" db="EMBL/GenBank/DDBJ databases">
        <authorList>
            <person name="Jo J.-H."/>
            <person name="Im W.-T."/>
        </authorList>
    </citation>
    <scope>NUCLEOTIDE SEQUENCE</scope>
    <source>
        <strain evidence="3">RG327</strain>
    </source>
</reference>
<dbReference type="PANTHER" id="PTHR30373">
    <property type="entry name" value="UPF0603 PROTEIN YGCG"/>
    <property type="match status" value="1"/>
</dbReference>
<dbReference type="Gene3D" id="3.10.310.50">
    <property type="match status" value="1"/>
</dbReference>
<dbReference type="Pfam" id="PF04536">
    <property type="entry name" value="TPM_phosphatase"/>
    <property type="match status" value="1"/>
</dbReference>
<dbReference type="InterPro" id="IPR007621">
    <property type="entry name" value="TPM_dom"/>
</dbReference>
<evidence type="ECO:0000259" key="2">
    <source>
        <dbReference type="Pfam" id="PF04536"/>
    </source>
</evidence>
<comment type="caution">
    <text evidence="3">The sequence shown here is derived from an EMBL/GenBank/DDBJ whole genome shotgun (WGS) entry which is preliminary data.</text>
</comment>
<dbReference type="PANTHER" id="PTHR30373:SF2">
    <property type="entry name" value="UPF0603 PROTEIN YGCG"/>
    <property type="match status" value="1"/>
</dbReference>
<evidence type="ECO:0000256" key="1">
    <source>
        <dbReference type="SAM" id="Phobius"/>
    </source>
</evidence>
<sequence length="266" mass="27532">MLASPALAQHFPPNNGKAVVDQANLLSPEQELDLESKSEALFAQTGRALVIATVNGLEGYPIEDYAYRLGRAWGIGGKEKDEGVLLLVAPNERKVWIATGYGAGGFMTDAMAGVITREEILPHFKQTPPDYGGGIEAGAAAIVKQMSLPPDEAGRAAAEAQNREKARSQSGGGAIPVIFWIMIFAFIMLSMFRRAGGRRYRSTRRGGISPWIVLWGLNEAARASRGRSGWGGGGWGGGGGFGGGGGGGFGGFGGGSFGGGGAGGSW</sequence>